<evidence type="ECO:0000313" key="2">
    <source>
        <dbReference type="EMBL" id="GAA6114422.1"/>
    </source>
</evidence>
<sequence length="268" mass="31558">MFNIEEFEKKIKKGLSKSLTKYFFTIYLFILGIIGLSILFCMFTQSYIGLNIFVQLFVSLIAICAVVIQIKLSKDMEFKNQIRWQTYIETKNSYQRLYEIRSNCDKNIFKMVGVISNNIGIKYETLKIEKEKNQYILDSVDQAEQSITDFVNQLEKIQFLIKGPLDKNKYLKDNEEEITKLYNNTKKQANLVKSYVKSISIQFSKLRSDEIDHSKCFQSIKKSTKGIRTNYGDPDKEKDEEKDEEKFSGRFFKELQNIIGVIRSEEKF</sequence>
<feature type="transmembrane region" description="Helical" evidence="1">
    <location>
        <begin position="52"/>
        <end position="70"/>
    </location>
</feature>
<evidence type="ECO:0008006" key="4">
    <source>
        <dbReference type="Google" id="ProtNLM"/>
    </source>
</evidence>
<accession>A0ABP9ZI00</accession>
<gene>
    <name evidence="2" type="ORF">AP20H10_07850</name>
</gene>
<feature type="transmembrane region" description="Helical" evidence="1">
    <location>
        <begin position="21"/>
        <end position="40"/>
    </location>
</feature>
<proteinExistence type="predicted"/>
<evidence type="ECO:0000256" key="1">
    <source>
        <dbReference type="SAM" id="Phobius"/>
    </source>
</evidence>
<comment type="caution">
    <text evidence="2">The sequence shown here is derived from an EMBL/GenBank/DDBJ whole genome shotgun (WGS) entry which is preliminary data.</text>
</comment>
<dbReference type="EMBL" id="BAABVV010000033">
    <property type="protein sequence ID" value="GAA6114422.1"/>
    <property type="molecule type" value="Genomic_DNA"/>
</dbReference>
<keyword evidence="1" id="KW-0812">Transmembrane</keyword>
<organism evidence="2 3">
    <name type="scientific">Apilactobacillus apinorum</name>
    <dbReference type="NCBI Taxonomy" id="1218495"/>
    <lineage>
        <taxon>Bacteria</taxon>
        <taxon>Bacillati</taxon>
        <taxon>Bacillota</taxon>
        <taxon>Bacilli</taxon>
        <taxon>Lactobacillales</taxon>
        <taxon>Lactobacillaceae</taxon>
        <taxon>Apilactobacillus</taxon>
    </lineage>
</organism>
<reference evidence="2 3" key="1">
    <citation type="submission" date="2024-03" db="EMBL/GenBank/DDBJ databases">
        <title>Inconsistent identification of Apilactobacillus kunkeei-related strains obtained by well-developed overall genome related indices.</title>
        <authorList>
            <person name="Maeno S."/>
            <person name="Endo A."/>
        </authorList>
    </citation>
    <scope>NUCLEOTIDE SEQUENCE [LARGE SCALE GENOMIC DNA]</scope>
    <source>
        <strain evidence="2 3">20H-10</strain>
    </source>
</reference>
<name>A0ABP9ZI00_9LACO</name>
<protein>
    <recommendedName>
        <fullName evidence="4">5-bromo-4-chloroindolyl phosphate hydrolysis protein</fullName>
    </recommendedName>
</protein>
<dbReference type="RefSeq" id="WP_353317923.1">
    <property type="nucleotide sequence ID" value="NZ_BAABVV010000033.1"/>
</dbReference>
<evidence type="ECO:0000313" key="3">
    <source>
        <dbReference type="Proteomes" id="UP001438112"/>
    </source>
</evidence>
<dbReference type="Proteomes" id="UP001438112">
    <property type="component" value="Unassembled WGS sequence"/>
</dbReference>
<keyword evidence="1" id="KW-1133">Transmembrane helix</keyword>
<keyword evidence="1" id="KW-0472">Membrane</keyword>
<keyword evidence="3" id="KW-1185">Reference proteome</keyword>